<dbReference type="Proteomes" id="UP000827092">
    <property type="component" value="Unassembled WGS sequence"/>
</dbReference>
<feature type="compositionally biased region" description="Low complexity" evidence="1">
    <location>
        <begin position="381"/>
        <end position="404"/>
    </location>
</feature>
<reference evidence="2 3" key="1">
    <citation type="journal article" date="2022" name="Nat. Ecol. Evol.">
        <title>A masculinizing supergene underlies an exaggerated male reproductive morph in a spider.</title>
        <authorList>
            <person name="Hendrickx F."/>
            <person name="De Corte Z."/>
            <person name="Sonet G."/>
            <person name="Van Belleghem S.M."/>
            <person name="Kostlbacher S."/>
            <person name="Vangestel C."/>
        </authorList>
    </citation>
    <scope>NUCLEOTIDE SEQUENCE [LARGE SCALE GENOMIC DNA]</scope>
    <source>
        <strain evidence="2">W744_W776</strain>
    </source>
</reference>
<gene>
    <name evidence="2" type="ORF">JTE90_016265</name>
</gene>
<organism evidence="2 3">
    <name type="scientific">Oedothorax gibbosus</name>
    <dbReference type="NCBI Taxonomy" id="931172"/>
    <lineage>
        <taxon>Eukaryota</taxon>
        <taxon>Metazoa</taxon>
        <taxon>Ecdysozoa</taxon>
        <taxon>Arthropoda</taxon>
        <taxon>Chelicerata</taxon>
        <taxon>Arachnida</taxon>
        <taxon>Araneae</taxon>
        <taxon>Araneomorphae</taxon>
        <taxon>Entelegynae</taxon>
        <taxon>Araneoidea</taxon>
        <taxon>Linyphiidae</taxon>
        <taxon>Erigoninae</taxon>
        <taxon>Oedothorax</taxon>
    </lineage>
</organism>
<feature type="region of interest" description="Disordered" evidence="1">
    <location>
        <begin position="337"/>
        <end position="468"/>
    </location>
</feature>
<accession>A0AAV6TJQ6</accession>
<proteinExistence type="predicted"/>
<protein>
    <submittedName>
        <fullName evidence="2">Uncharacterized protein</fullName>
    </submittedName>
</protein>
<sequence length="553" mass="63240">MEERKGEEVIDVFPGVSEPFGQRPEPLQKDPATWREALRLESFIQIQVDDGRVWSIRAPQLDARRSDDHLKRCVASAQIQRQSVCNVKWRKVVTNLKREPMSATRNSSIRLFYRAEHHMFLVKFGFTFGVRHVEAGTQHVYQMSQVPMLCFHVPTRNLHHVELGRRMFKDSDQKYFESYVFRPHKNYVVPAGTYYLILALQKTIFSVQVIPDWMQLPSLHYLLFTSHKEREILYNIPPQTPRPQDESVGAKRKHDWNTYVIPKKVKPNEVGEPSSIPVQFIDSEVNHILWQLEEAPLTQATDASMTLPPAQNDVLYIQPPHELYILSEEFFQSTDCFSELEMPPPPPVNPVTSSRPETTSSQSRANMASSSESFPPPPVNPVTSPRSETMSSQSRANIASSSESFPPPPVNPVTSPRPSSEVASSSEYFSELNVKLPPPPPVNPVTSPRPETMSSQSRANMASSSESTRKWPFQTDFVASPWTRCRQPLLKPPLESRRSLADISKAHVEQTSHKYHLMDMLEAEEKYEIKESTPDMCTEPMDLIVYDHCLLNY</sequence>
<feature type="compositionally biased region" description="Low complexity" evidence="1">
    <location>
        <begin position="412"/>
        <end position="431"/>
    </location>
</feature>
<evidence type="ECO:0000313" key="3">
    <source>
        <dbReference type="Proteomes" id="UP000827092"/>
    </source>
</evidence>
<evidence type="ECO:0000313" key="2">
    <source>
        <dbReference type="EMBL" id="KAG8171828.1"/>
    </source>
</evidence>
<feature type="compositionally biased region" description="Low complexity" evidence="1">
    <location>
        <begin position="444"/>
        <end position="466"/>
    </location>
</feature>
<dbReference type="EMBL" id="JAFNEN010003497">
    <property type="protein sequence ID" value="KAG8171828.1"/>
    <property type="molecule type" value="Genomic_DNA"/>
</dbReference>
<dbReference type="AlphaFoldDB" id="A0AAV6TJQ6"/>
<name>A0AAV6TJQ6_9ARAC</name>
<feature type="compositionally biased region" description="Low complexity" evidence="1">
    <location>
        <begin position="360"/>
        <end position="373"/>
    </location>
</feature>
<comment type="caution">
    <text evidence="2">The sequence shown here is derived from an EMBL/GenBank/DDBJ whole genome shotgun (WGS) entry which is preliminary data.</text>
</comment>
<evidence type="ECO:0000256" key="1">
    <source>
        <dbReference type="SAM" id="MobiDB-lite"/>
    </source>
</evidence>
<keyword evidence="3" id="KW-1185">Reference proteome</keyword>